<keyword evidence="2" id="KW-1133">Transmembrane helix</keyword>
<keyword evidence="2" id="KW-0472">Membrane</keyword>
<dbReference type="CDD" id="cd02440">
    <property type="entry name" value="AdoMet_MTases"/>
    <property type="match status" value="1"/>
</dbReference>
<dbReference type="Pfam" id="PF05219">
    <property type="entry name" value="DREV"/>
    <property type="match status" value="1"/>
</dbReference>
<sequence length="732" mass="79655">MDVLSHAARRSHVAHRRAPTLSEARAVTAAASSAVTHESPLVPSRSALRRLAVAATLLALLTVFVLAPALLLAHVPTPRRGRPIRTGAYRVDVDHADLDLPSRSINRTDSLLEAVERLATTFAQSSADDALERFLDDSAAATATRWGQVVAYAKEKLFWSLQRYLGWSRTDAAGSLQMEALYVASEEQLHALAATWLEGRPSSLPADSDREAPRTLLDVGSGSGTETTKLAAALSVRAADTTCIETTASRWAVLSARGFRTASSSAQLTTTNFTAAALFNVLDRCDEPGALVDAAVHALQPGGLLLVATVLPFRAKVYEGRLGSRWGVASSRPPRSPLALAPLLPGVRPTFELRAARFLEAILRRQPALQLLTWTRLPYVCSGDTKSTHYTLDTAVLALRLDGAPITHHAPVSRKARSFRPSSLGASGLKGNRERRNAQRRQRSHGRKGSTKRVPCEGRAGDPIFAWLAATLANEGLSSWGDVLDAGAGLGSMCWLLGQPHGSLTGVTAREGGTYGASDLRWAAASRPEVDADEVYIVRGNWRDESFLRERRYDVVVADYLLGAVEQHWAHGADAMMDRLLAALRVGGYLLVVGLEPYDLVLGRSAGTQDRLILDIEAIGDSAAVIAGESTYRELPERWVRHQIERRQPEYRVVATRQFPMQLSAKTLGKQISHARQMAAKIDDSALQEAYTRRIGVLESELRSWSGTHNRARNYAVVIQRVPLGTTDVYRL</sequence>
<proteinExistence type="predicted"/>
<keyword evidence="2" id="KW-0812">Transmembrane</keyword>
<dbReference type="SUPFAM" id="SSF53335">
    <property type="entry name" value="S-adenosyl-L-methionine-dependent methyltransferases"/>
    <property type="match status" value="2"/>
</dbReference>
<feature type="transmembrane region" description="Helical" evidence="2">
    <location>
        <begin position="51"/>
        <end position="75"/>
    </location>
</feature>
<dbReference type="EMBL" id="LGRX02016376">
    <property type="protein sequence ID" value="KAK3262218.1"/>
    <property type="molecule type" value="Genomic_DNA"/>
</dbReference>
<reference evidence="3 4" key="1">
    <citation type="journal article" date="2015" name="Genome Biol. Evol.">
        <title>Comparative Genomics of a Bacterivorous Green Alga Reveals Evolutionary Causalities and Consequences of Phago-Mixotrophic Mode of Nutrition.</title>
        <authorList>
            <person name="Burns J.A."/>
            <person name="Paasch A."/>
            <person name="Narechania A."/>
            <person name="Kim E."/>
        </authorList>
    </citation>
    <scope>NUCLEOTIDE SEQUENCE [LARGE SCALE GENOMIC DNA]</scope>
    <source>
        <strain evidence="3 4">PLY_AMNH</strain>
    </source>
</reference>
<accession>A0AAE0KVF8</accession>
<dbReference type="PANTHER" id="PTHR12890:SF0">
    <property type="entry name" value="PROTEIN-L-HISTIDINE N-PROS-METHYLTRANSFERASE"/>
    <property type="match status" value="1"/>
</dbReference>
<feature type="region of interest" description="Disordered" evidence="1">
    <location>
        <begin position="411"/>
        <end position="457"/>
    </location>
</feature>
<dbReference type="InterPro" id="IPR007884">
    <property type="entry name" value="METL9"/>
</dbReference>
<evidence type="ECO:0000313" key="3">
    <source>
        <dbReference type="EMBL" id="KAK3262218.1"/>
    </source>
</evidence>
<feature type="region of interest" description="Disordered" evidence="1">
    <location>
        <begin position="202"/>
        <end position="221"/>
    </location>
</feature>
<dbReference type="AlphaFoldDB" id="A0AAE0KVF8"/>
<dbReference type="Gene3D" id="3.40.50.150">
    <property type="entry name" value="Vaccinia Virus protein VP39"/>
    <property type="match status" value="2"/>
</dbReference>
<dbReference type="InterPro" id="IPR029063">
    <property type="entry name" value="SAM-dependent_MTases_sf"/>
</dbReference>
<dbReference type="GO" id="GO:0106370">
    <property type="term" value="F:protein-L-histidine N-pros-methyltransferase activity"/>
    <property type="evidence" value="ECO:0007669"/>
    <property type="project" value="InterPro"/>
</dbReference>
<gene>
    <name evidence="3" type="ORF">CYMTET_28913</name>
</gene>
<evidence type="ECO:0000256" key="2">
    <source>
        <dbReference type="SAM" id="Phobius"/>
    </source>
</evidence>
<evidence type="ECO:0000313" key="4">
    <source>
        <dbReference type="Proteomes" id="UP001190700"/>
    </source>
</evidence>
<name>A0AAE0KVF8_9CHLO</name>
<keyword evidence="4" id="KW-1185">Reference proteome</keyword>
<comment type="caution">
    <text evidence="3">The sequence shown here is derived from an EMBL/GenBank/DDBJ whole genome shotgun (WGS) entry which is preliminary data.</text>
</comment>
<organism evidence="3 4">
    <name type="scientific">Cymbomonas tetramitiformis</name>
    <dbReference type="NCBI Taxonomy" id="36881"/>
    <lineage>
        <taxon>Eukaryota</taxon>
        <taxon>Viridiplantae</taxon>
        <taxon>Chlorophyta</taxon>
        <taxon>Pyramimonadophyceae</taxon>
        <taxon>Pyramimonadales</taxon>
        <taxon>Pyramimonadaceae</taxon>
        <taxon>Cymbomonas</taxon>
    </lineage>
</organism>
<dbReference type="Proteomes" id="UP001190700">
    <property type="component" value="Unassembled WGS sequence"/>
</dbReference>
<feature type="compositionally biased region" description="Basic residues" evidence="1">
    <location>
        <begin position="438"/>
        <end position="451"/>
    </location>
</feature>
<dbReference type="PANTHER" id="PTHR12890">
    <property type="entry name" value="DREV PROTEIN"/>
    <property type="match status" value="1"/>
</dbReference>
<protein>
    <submittedName>
        <fullName evidence="3">Uncharacterized protein</fullName>
    </submittedName>
</protein>
<evidence type="ECO:0000256" key="1">
    <source>
        <dbReference type="SAM" id="MobiDB-lite"/>
    </source>
</evidence>